<accession>A0A2P5A1A7</accession>
<dbReference type="AlphaFoldDB" id="A0A2P5A1A7"/>
<dbReference type="STRING" id="398673.A0A2P5A1A7"/>
<comment type="caution">
    <text evidence="2">The sequence shown here is derived from an EMBL/GenBank/DDBJ whole genome shotgun (WGS) entry which is preliminary data.</text>
</comment>
<dbReference type="GO" id="GO:0046982">
    <property type="term" value="F:protein heterodimerization activity"/>
    <property type="evidence" value="ECO:0007669"/>
    <property type="project" value="InterPro"/>
</dbReference>
<evidence type="ECO:0000313" key="3">
    <source>
        <dbReference type="Proteomes" id="UP000054821"/>
    </source>
</evidence>
<reference evidence="2 3" key="1">
    <citation type="journal article" date="2016" name="Genome Announc.">
        <title>Draft Whole-Genome Sequence of Trichoderma gamsii T6085, a Promising Biocontrol Agent of Fusarium Head Blight on Wheat.</title>
        <authorList>
            <person name="Baroncelli R."/>
            <person name="Zapparata A."/>
            <person name="Piaggeschi G."/>
            <person name="Sarrocco S."/>
            <person name="Vannacci G."/>
        </authorList>
    </citation>
    <scope>NUCLEOTIDE SEQUENCE [LARGE SCALE GENOMIC DNA]</scope>
    <source>
        <strain evidence="2 3">T6085</strain>
    </source>
</reference>
<evidence type="ECO:0000313" key="2">
    <source>
        <dbReference type="EMBL" id="PON30317.1"/>
    </source>
</evidence>
<dbReference type="SUPFAM" id="SSF47113">
    <property type="entry name" value="Histone-fold"/>
    <property type="match status" value="1"/>
</dbReference>
<sequence>MADHLQMLPRKASHQGTARYFKGSVARNDEATTIIGRAVVAGENSGRQELSSSVYALLSLSTDMALLIVIDHKLHKIRNTQKAARRSLEGAFKRLVNDLAEEMGLDFRFHPKAYAALYEEFKSFGAAYFSSFKKHANHANRVTVRLEDSELLREPMRLANPSHPLAKYKPKQPIDSLKFDN</sequence>
<organism evidence="2 3">
    <name type="scientific">Trichoderma gamsii</name>
    <dbReference type="NCBI Taxonomy" id="398673"/>
    <lineage>
        <taxon>Eukaryota</taxon>
        <taxon>Fungi</taxon>
        <taxon>Dikarya</taxon>
        <taxon>Ascomycota</taxon>
        <taxon>Pezizomycotina</taxon>
        <taxon>Sordariomycetes</taxon>
        <taxon>Hypocreomycetidae</taxon>
        <taxon>Hypocreales</taxon>
        <taxon>Hypocreaceae</taxon>
        <taxon>Trichoderma</taxon>
    </lineage>
</organism>
<dbReference type="Gene3D" id="1.10.20.10">
    <property type="entry name" value="Histone, subunit A"/>
    <property type="match status" value="1"/>
</dbReference>
<keyword evidence="3" id="KW-1185">Reference proteome</keyword>
<name>A0A2P5A1A7_9HYPO</name>
<dbReference type="RefSeq" id="XP_024406629.1">
    <property type="nucleotide sequence ID" value="XM_024548618.1"/>
</dbReference>
<dbReference type="Proteomes" id="UP000054821">
    <property type="component" value="Unassembled WGS sequence"/>
</dbReference>
<dbReference type="GeneID" id="36347287"/>
<gene>
    <name evidence="2" type="ORF">TGAM01_v200757</name>
</gene>
<proteinExistence type="predicted"/>
<protein>
    <submittedName>
        <fullName evidence="2">Histone H3</fullName>
    </submittedName>
</protein>
<feature type="region of interest" description="Disordered" evidence="1">
    <location>
        <begin position="161"/>
        <end position="181"/>
    </location>
</feature>
<evidence type="ECO:0000256" key="1">
    <source>
        <dbReference type="SAM" id="MobiDB-lite"/>
    </source>
</evidence>
<dbReference type="EMBL" id="JPDN02000002">
    <property type="protein sequence ID" value="PON30317.1"/>
    <property type="molecule type" value="Genomic_DNA"/>
</dbReference>
<dbReference type="InterPro" id="IPR009072">
    <property type="entry name" value="Histone-fold"/>
</dbReference>